<gene>
    <name evidence="2" type="ORF">BCF38_102569</name>
    <name evidence="3" type="ORF">SAMN05421539_102569</name>
</gene>
<dbReference type="EMBL" id="UETC01000002">
    <property type="protein sequence ID" value="SSA41728.1"/>
    <property type="molecule type" value="Genomic_DNA"/>
</dbReference>
<keyword evidence="4" id="KW-1185">Reference proteome</keyword>
<proteinExistence type="predicted"/>
<evidence type="ECO:0000313" key="2">
    <source>
        <dbReference type="EMBL" id="PWJ21318.1"/>
    </source>
</evidence>
<evidence type="ECO:0000256" key="1">
    <source>
        <dbReference type="SAM" id="SignalP"/>
    </source>
</evidence>
<accession>A0A2Y9AEM1</accession>
<dbReference type="AlphaFoldDB" id="A0A2Y9AEM1"/>
<sequence length="109" mass="11615">MMLRFASAALCALLLAPAAQAQVASPQVLCGSMGALAVSVMQNRQYGVSRADMLALAPEEGEEVQVFRALISEAYSVPIQETRLGRESVIDGFRKAIEASCIQTIRGIT</sequence>
<dbReference type="EMBL" id="QGDJ01000002">
    <property type="protein sequence ID" value="PWJ21318.1"/>
    <property type="molecule type" value="Genomic_DNA"/>
</dbReference>
<reference evidence="3 5" key="1">
    <citation type="submission" date="2016-10" db="EMBL/GenBank/DDBJ databases">
        <authorList>
            <person name="Cai Z."/>
        </authorList>
    </citation>
    <scope>NUCLEOTIDE SEQUENCE [LARGE SCALE GENOMIC DNA]</scope>
    <source>
        <strain evidence="3 5">DSM 25227</strain>
    </source>
</reference>
<evidence type="ECO:0000313" key="3">
    <source>
        <dbReference type="EMBL" id="SSA41728.1"/>
    </source>
</evidence>
<feature type="signal peptide" evidence="1">
    <location>
        <begin position="1"/>
        <end position="21"/>
    </location>
</feature>
<dbReference type="Proteomes" id="UP000251571">
    <property type="component" value="Unassembled WGS sequence"/>
</dbReference>
<evidence type="ECO:0000313" key="4">
    <source>
        <dbReference type="Proteomes" id="UP000245839"/>
    </source>
</evidence>
<reference evidence="2 4" key="2">
    <citation type="submission" date="2018-03" db="EMBL/GenBank/DDBJ databases">
        <title>Genomic Encyclopedia of Archaeal and Bacterial Type Strains, Phase II (KMG-II): from individual species to whole genera.</title>
        <authorList>
            <person name="Goeker M."/>
        </authorList>
    </citation>
    <scope>NUCLEOTIDE SEQUENCE [LARGE SCALE GENOMIC DNA]</scope>
    <source>
        <strain evidence="2 4">DSM 25227</strain>
    </source>
</reference>
<dbReference type="Proteomes" id="UP000245839">
    <property type="component" value="Unassembled WGS sequence"/>
</dbReference>
<keyword evidence="1" id="KW-0732">Signal</keyword>
<evidence type="ECO:0000313" key="5">
    <source>
        <dbReference type="Proteomes" id="UP000251571"/>
    </source>
</evidence>
<feature type="chain" id="PRO_5036058913" evidence="1">
    <location>
        <begin position="22"/>
        <end position="109"/>
    </location>
</feature>
<name>A0A2Y9AEM1_9RHOB</name>
<protein>
    <submittedName>
        <fullName evidence="3">Uncharacterized protein</fullName>
    </submittedName>
</protein>
<organism evidence="3 5">
    <name type="scientific">Jannaschia seohaensis</name>
    <dbReference type="NCBI Taxonomy" id="475081"/>
    <lineage>
        <taxon>Bacteria</taxon>
        <taxon>Pseudomonadati</taxon>
        <taxon>Pseudomonadota</taxon>
        <taxon>Alphaproteobacteria</taxon>
        <taxon>Rhodobacterales</taxon>
        <taxon>Roseobacteraceae</taxon>
        <taxon>Jannaschia</taxon>
    </lineage>
</organism>